<dbReference type="InterPro" id="IPR000531">
    <property type="entry name" value="Beta-barrel_TonB"/>
</dbReference>
<keyword evidence="6 10" id="KW-0798">TonB box</keyword>
<dbReference type="Pfam" id="PF00593">
    <property type="entry name" value="TonB_dep_Rec_b-barrel"/>
    <property type="match status" value="1"/>
</dbReference>
<keyword evidence="15" id="KW-1185">Reference proteome</keyword>
<reference evidence="15" key="1">
    <citation type="submission" date="2012-04" db="EMBL/GenBank/DDBJ databases">
        <title>Complete genome sequence of Helicobacter cetorum strain MIT 00-7128.</title>
        <authorList>
            <person name="Kersulyte D."/>
            <person name="Berg D.E."/>
        </authorList>
    </citation>
    <scope>NUCLEOTIDE SEQUENCE [LARGE SCALE GENOMIC DNA]</scope>
    <source>
        <strain evidence="15">MIT 00-7128</strain>
    </source>
</reference>
<keyword evidence="4 9" id="KW-1134">Transmembrane beta strand</keyword>
<dbReference type="Proteomes" id="UP000005010">
    <property type="component" value="Chromosome"/>
</dbReference>
<evidence type="ECO:0000256" key="2">
    <source>
        <dbReference type="ARBA" id="ARBA00009810"/>
    </source>
</evidence>
<evidence type="ECO:0000256" key="7">
    <source>
        <dbReference type="ARBA" id="ARBA00023136"/>
    </source>
</evidence>
<dbReference type="PANTHER" id="PTHR30069:SF41">
    <property type="entry name" value="HEME_HEMOPEXIN UTILIZATION PROTEIN C"/>
    <property type="match status" value="1"/>
</dbReference>
<dbReference type="Gene3D" id="2.40.170.20">
    <property type="entry name" value="TonB-dependent receptor, beta-barrel domain"/>
    <property type="match status" value="1"/>
</dbReference>
<comment type="similarity">
    <text evidence="2 9 10">Belongs to the TonB-dependent receptor family.</text>
</comment>
<evidence type="ECO:0000256" key="5">
    <source>
        <dbReference type="ARBA" id="ARBA00022692"/>
    </source>
</evidence>
<name>I0ENT5_HELC0</name>
<dbReference type="InterPro" id="IPR012910">
    <property type="entry name" value="Plug_dom"/>
</dbReference>
<evidence type="ECO:0000256" key="4">
    <source>
        <dbReference type="ARBA" id="ARBA00022452"/>
    </source>
</evidence>
<dbReference type="InterPro" id="IPR036942">
    <property type="entry name" value="Beta-barrel_TonB_sf"/>
</dbReference>
<evidence type="ECO:0000256" key="1">
    <source>
        <dbReference type="ARBA" id="ARBA00004571"/>
    </source>
</evidence>
<dbReference type="EMBL" id="CP003479">
    <property type="protein sequence ID" value="AFI04604.1"/>
    <property type="molecule type" value="Genomic_DNA"/>
</dbReference>
<dbReference type="PATRIC" id="fig|182217.3.peg.1423"/>
<keyword evidence="11" id="KW-0732">Signal</keyword>
<dbReference type="PROSITE" id="PS52016">
    <property type="entry name" value="TONB_DEPENDENT_REC_3"/>
    <property type="match status" value="1"/>
</dbReference>
<feature type="signal peptide" evidence="11">
    <location>
        <begin position="1"/>
        <end position="31"/>
    </location>
</feature>
<dbReference type="AlphaFoldDB" id="I0ENT5"/>
<dbReference type="GO" id="GO:0044718">
    <property type="term" value="P:siderophore transmembrane transport"/>
    <property type="evidence" value="ECO:0007669"/>
    <property type="project" value="TreeGrafter"/>
</dbReference>
<dbReference type="eggNOG" id="COG1629">
    <property type="taxonomic scope" value="Bacteria"/>
</dbReference>
<keyword evidence="7 9" id="KW-0472">Membrane</keyword>
<evidence type="ECO:0000256" key="6">
    <source>
        <dbReference type="ARBA" id="ARBA00023077"/>
    </source>
</evidence>
<dbReference type="Pfam" id="PF07715">
    <property type="entry name" value="Plug"/>
    <property type="match status" value="1"/>
</dbReference>
<dbReference type="SUPFAM" id="SSF56935">
    <property type="entry name" value="Porins"/>
    <property type="match status" value="1"/>
</dbReference>
<sequence>MQYIPTRLNKTTNLSLSFLLAFFGTFDLAEAKEDSENSKNKKSHTLGKVTTQAQRIFNYNNQTHVSIKELERRQANQISDMFRRNPNINVGGGSLMAQKIYVRGIEDRLARVTVDGAAQMGASYGHQGNTIIDPGMLKEVIVTKGAAQASAGPMALIGAIKMETKSARDFIPKGKNYAISGATSFYTNFGDRENITGAYQNEHFDILLYYTHQNIFYYRDGNNAMKNLFNPTENDKVSGSPSEQNNVLVKANAYLSERDTLTLSYNLTRDNAKRPLRANFTGTFLPYSCDDFNDYNKRGEVGKCLFENDARLFKTDSVNMVNNISLAYEREGGTNFNDPKLKIDAYGSVRNVKINPLFSPNDIAKTISYTAPNAQNDDSNLCVAQGGIYNATTQTCSISFRNLGGGSVVAKKDLNIINAGANVNVAHTLNHNSENLFEYGLNYQNLTTFDKAIPKSELVKPGDSPNACKQVTGPNDPNLTNGHCQRNGETANVIGVYAQANYTFHPMVTWGAGTRYDVYTFVDKDWQLHVTQGFSPSTALIISPLKNLNFRLSYAYVTRGPLPVGLVWMRQDNLRYDKHLKPEIGQNFEFNIEYNSEYFDFRAAGFTQLISNYINKFTSTLYVTNIKDIIYIPGYEVSGTGKYKGFSLGLSVGRSWPSLKGHMIADAYELAATTGNTFILTASYNISRIGLSFTWLSRFVTTLDYCAYNMYRNGPTDIDRQPSNCAKKPGIFHVHKPGYGISSFFVTYKPTQKKYQGLSVNLVFNNIFNKQYINQASPVMSPDEPNQDKYARGMAEPGFNARFEVAYKF</sequence>
<evidence type="ECO:0000256" key="11">
    <source>
        <dbReference type="SAM" id="SignalP"/>
    </source>
</evidence>
<evidence type="ECO:0000256" key="9">
    <source>
        <dbReference type="PROSITE-ProRule" id="PRU01360"/>
    </source>
</evidence>
<dbReference type="RefSeq" id="WP_014661472.1">
    <property type="nucleotide sequence ID" value="NC_017737.1"/>
</dbReference>
<evidence type="ECO:0000313" key="14">
    <source>
        <dbReference type="EMBL" id="AFI04604.1"/>
    </source>
</evidence>
<comment type="subcellular location">
    <subcellularLocation>
        <location evidence="1 9">Cell outer membrane</location>
        <topology evidence="1 9">Multi-pass membrane protein</topology>
    </subcellularLocation>
</comment>
<dbReference type="PANTHER" id="PTHR30069">
    <property type="entry name" value="TONB-DEPENDENT OUTER MEMBRANE RECEPTOR"/>
    <property type="match status" value="1"/>
</dbReference>
<dbReference type="eggNOG" id="COG4771">
    <property type="taxonomic scope" value="Bacteria"/>
</dbReference>
<dbReference type="STRING" id="182217.HCW_06730"/>
<protein>
    <submittedName>
        <fullName evidence="14">Iron-regulated outer membrane protein</fullName>
    </submittedName>
</protein>
<feature type="domain" description="TonB-dependent receptor plug" evidence="13">
    <location>
        <begin position="63"/>
        <end position="158"/>
    </location>
</feature>
<dbReference type="GO" id="GO:0015344">
    <property type="term" value="F:siderophore uptake transmembrane transporter activity"/>
    <property type="evidence" value="ECO:0007669"/>
    <property type="project" value="TreeGrafter"/>
</dbReference>
<accession>I0ENT5</accession>
<evidence type="ECO:0000259" key="13">
    <source>
        <dbReference type="Pfam" id="PF07715"/>
    </source>
</evidence>
<dbReference type="HOGENOM" id="CLU_008287_19_2_7"/>
<evidence type="ECO:0000256" key="3">
    <source>
        <dbReference type="ARBA" id="ARBA00022448"/>
    </source>
</evidence>
<evidence type="ECO:0000313" key="15">
    <source>
        <dbReference type="Proteomes" id="UP000005010"/>
    </source>
</evidence>
<organism evidence="14 15">
    <name type="scientific">Helicobacter cetorum (strain ATCC BAA-429 / MIT 00-7128)</name>
    <dbReference type="NCBI Taxonomy" id="182217"/>
    <lineage>
        <taxon>Bacteria</taxon>
        <taxon>Pseudomonadati</taxon>
        <taxon>Campylobacterota</taxon>
        <taxon>Epsilonproteobacteria</taxon>
        <taxon>Campylobacterales</taxon>
        <taxon>Helicobacteraceae</taxon>
        <taxon>Helicobacter</taxon>
    </lineage>
</organism>
<dbReference type="InterPro" id="IPR037066">
    <property type="entry name" value="Plug_dom_sf"/>
</dbReference>
<keyword evidence="3 9" id="KW-0813">Transport</keyword>
<evidence type="ECO:0000256" key="8">
    <source>
        <dbReference type="ARBA" id="ARBA00023237"/>
    </source>
</evidence>
<evidence type="ECO:0000259" key="12">
    <source>
        <dbReference type="Pfam" id="PF00593"/>
    </source>
</evidence>
<dbReference type="Gene3D" id="2.170.130.10">
    <property type="entry name" value="TonB-dependent receptor, plug domain"/>
    <property type="match status" value="1"/>
</dbReference>
<feature type="chain" id="PRO_5003626338" evidence="11">
    <location>
        <begin position="32"/>
        <end position="809"/>
    </location>
</feature>
<proteinExistence type="inferred from homology"/>
<dbReference type="InterPro" id="IPR039426">
    <property type="entry name" value="TonB-dep_rcpt-like"/>
</dbReference>
<dbReference type="KEGG" id="hce:HCW_06730"/>
<keyword evidence="5 9" id="KW-0812">Transmembrane</keyword>
<keyword evidence="8 9" id="KW-0998">Cell outer membrane</keyword>
<dbReference type="GO" id="GO:0009279">
    <property type="term" value="C:cell outer membrane"/>
    <property type="evidence" value="ECO:0007669"/>
    <property type="project" value="UniProtKB-SubCell"/>
</dbReference>
<feature type="domain" description="TonB-dependent receptor-like beta-barrel" evidence="12">
    <location>
        <begin position="317"/>
        <end position="767"/>
    </location>
</feature>
<evidence type="ECO:0000256" key="10">
    <source>
        <dbReference type="RuleBase" id="RU003357"/>
    </source>
</evidence>
<gene>
    <name evidence="14" type="ordered locus">HCW_06730</name>
</gene>